<sequence length="756" mass="88008">MIKTFSRKLLLIFSGVLLLSYGVIQACGGGDWFEDWYYSYNSNFTPEAFVEESYSPLFLSGEIFYGIGFDDRHNSRFNDEITSDWENYLKEAMPIETVKFFLLEESAQDIIALDNYYTTQKSNEIIVKWATTVALGNERVKRFITFLALAKKTETASLRKSYWEYDSSDQKVFTDWKVIHSLEKQYATTTDDFMKNRYWFQLMKAYFYSDNKQKAIDFFDQTAQKVEKNTLYYRAFGYCAGVNYSRGNYAVSNYMYSVLFDNCPQMRVVATYSFRPNNENDWNGALALAKNNKEKAALWAIHGYYKDEQNAVSEIFKLDPGSKHLNYLLTRLINKQENKINVTAADSNEAGKKKVVKVDSEVYALVSQIAKSNQTDQPYLWKIAMGYLQVLKGEHGMADKTFKGVKSELPKTELASNQLRLLQLINNLSQVGKISSSAENALLSDLNWLYITLPNSENQKFRYYNATEWSKKYLATLYLKKKNFVMSEIFAPEEEFYDSKRNVQAMKEFILKENKSAWEVLAQKIYSTKIEDIENYEAVQATFENNISSAISHLENTTEKKNMILLANPFNGNIKDCHDCEHQAPQSRKFTALQFLKIVDEMQQKLKVNEDVYNNSLLLGNAFYNISFFGNARIYHEGAIVGSGSSPTNFRTQMMKMIVDCSTAKRYYKQAYEAASNKEQKAKCLYMISKCERNDYYNTNYYFQDKGWWDIYDSEVNFKAWDSFKALRKEYSDTQYYQEVINECGYFNTYTMNATK</sequence>
<dbReference type="Proteomes" id="UP001568894">
    <property type="component" value="Unassembled WGS sequence"/>
</dbReference>
<name>A0ABV4KD69_9FLAO</name>
<keyword evidence="2" id="KW-1185">Reference proteome</keyword>
<organism evidence="1 2">
    <name type="scientific">Flavobacterium frigidarium</name>
    <dbReference type="NCBI Taxonomy" id="99286"/>
    <lineage>
        <taxon>Bacteria</taxon>
        <taxon>Pseudomonadati</taxon>
        <taxon>Bacteroidota</taxon>
        <taxon>Flavobacteriia</taxon>
        <taxon>Flavobacteriales</taxon>
        <taxon>Flavobacteriaceae</taxon>
        <taxon>Flavobacterium</taxon>
    </lineage>
</organism>
<protein>
    <recommendedName>
        <fullName evidence="3">Tetratricopeptide repeat-containing protein</fullName>
    </recommendedName>
</protein>
<reference evidence="1 2" key="1">
    <citation type="submission" date="2023-05" db="EMBL/GenBank/DDBJ databases">
        <title>Adaptations of aquatic viruses from atmosphere-close ecosystems of the Central Arctic Ocean.</title>
        <authorList>
            <person name="Rahlff J."/>
            <person name="Holmfeldt K."/>
        </authorList>
    </citation>
    <scope>NUCLEOTIDE SEQUENCE [LARGE SCALE GENOMIC DNA]</scope>
    <source>
        <strain evidence="1 2">Arc14</strain>
    </source>
</reference>
<proteinExistence type="predicted"/>
<gene>
    <name evidence="1" type="ORF">QO192_09960</name>
</gene>
<dbReference type="RefSeq" id="WP_371570060.1">
    <property type="nucleotide sequence ID" value="NZ_JASMRN010000007.1"/>
</dbReference>
<dbReference type="PROSITE" id="PS51257">
    <property type="entry name" value="PROKAR_LIPOPROTEIN"/>
    <property type="match status" value="1"/>
</dbReference>
<accession>A0ABV4KD69</accession>
<evidence type="ECO:0000313" key="2">
    <source>
        <dbReference type="Proteomes" id="UP001568894"/>
    </source>
</evidence>
<comment type="caution">
    <text evidence="1">The sequence shown here is derived from an EMBL/GenBank/DDBJ whole genome shotgun (WGS) entry which is preliminary data.</text>
</comment>
<evidence type="ECO:0000313" key="1">
    <source>
        <dbReference type="EMBL" id="MEZ7515602.1"/>
    </source>
</evidence>
<evidence type="ECO:0008006" key="3">
    <source>
        <dbReference type="Google" id="ProtNLM"/>
    </source>
</evidence>
<dbReference type="EMBL" id="JASMRN010000007">
    <property type="protein sequence ID" value="MEZ7515602.1"/>
    <property type="molecule type" value="Genomic_DNA"/>
</dbReference>